<comment type="caution">
    <text evidence="7">The sequence shown here is derived from an EMBL/GenBank/DDBJ whole genome shotgun (WGS) entry which is preliminary data.</text>
</comment>
<dbReference type="InterPro" id="IPR005120">
    <property type="entry name" value="UPF3_dom"/>
</dbReference>
<feature type="compositionally biased region" description="Basic residues" evidence="5">
    <location>
        <begin position="512"/>
        <end position="521"/>
    </location>
</feature>
<evidence type="ECO:0000313" key="8">
    <source>
        <dbReference type="Proteomes" id="UP001187531"/>
    </source>
</evidence>
<keyword evidence="4" id="KW-0539">Nucleus</keyword>
<dbReference type="PANTHER" id="PTHR13112">
    <property type="entry name" value="UPF3 REGULATOR OF NONSENSE TRANSCRIPTS-LIKE PROTEIN"/>
    <property type="match status" value="1"/>
</dbReference>
<gene>
    <name evidence="7" type="ORF">QYM36_005373</name>
</gene>
<proteinExistence type="inferred from homology"/>
<evidence type="ECO:0000256" key="2">
    <source>
        <dbReference type="ARBA" id="ARBA00005991"/>
    </source>
</evidence>
<evidence type="ECO:0000256" key="4">
    <source>
        <dbReference type="ARBA" id="ARBA00023242"/>
    </source>
</evidence>
<dbReference type="GO" id="GO:0005737">
    <property type="term" value="C:cytoplasm"/>
    <property type="evidence" value="ECO:0007669"/>
    <property type="project" value="TreeGrafter"/>
</dbReference>
<feature type="compositionally biased region" description="Basic and acidic residues" evidence="5">
    <location>
        <begin position="459"/>
        <end position="476"/>
    </location>
</feature>
<evidence type="ECO:0000256" key="5">
    <source>
        <dbReference type="SAM" id="MobiDB-lite"/>
    </source>
</evidence>
<evidence type="ECO:0000256" key="1">
    <source>
        <dbReference type="ARBA" id="ARBA00004123"/>
    </source>
</evidence>
<dbReference type="InterPro" id="IPR039722">
    <property type="entry name" value="Upf3"/>
</dbReference>
<feature type="domain" description="UPF3" evidence="6">
    <location>
        <begin position="16"/>
        <end position="170"/>
    </location>
</feature>
<protein>
    <recommendedName>
        <fullName evidence="6">UPF3 domain-containing protein</fullName>
    </recommendedName>
</protein>
<accession>A0AA88HZ49</accession>
<keyword evidence="3" id="KW-0866">Nonsense-mediated mRNA decay</keyword>
<evidence type="ECO:0000259" key="6">
    <source>
        <dbReference type="Pfam" id="PF03467"/>
    </source>
</evidence>
<dbReference type="GO" id="GO:0003729">
    <property type="term" value="F:mRNA binding"/>
    <property type="evidence" value="ECO:0007669"/>
    <property type="project" value="TreeGrafter"/>
</dbReference>
<dbReference type="InterPro" id="IPR012677">
    <property type="entry name" value="Nucleotide-bd_a/b_plait_sf"/>
</dbReference>
<dbReference type="EMBL" id="JAVRJZ010000008">
    <property type="protein sequence ID" value="KAK2719873.1"/>
    <property type="molecule type" value="Genomic_DNA"/>
</dbReference>
<dbReference type="Gene3D" id="3.30.70.330">
    <property type="match status" value="1"/>
</dbReference>
<name>A0AA88HZ49_ARTSF</name>
<comment type="subcellular location">
    <subcellularLocation>
        <location evidence="1">Nucleus</location>
    </subcellularLocation>
</comment>
<dbReference type="GO" id="GO:0045727">
    <property type="term" value="P:positive regulation of translation"/>
    <property type="evidence" value="ECO:0007669"/>
    <property type="project" value="TreeGrafter"/>
</dbReference>
<dbReference type="GO" id="GO:0000184">
    <property type="term" value="P:nuclear-transcribed mRNA catabolic process, nonsense-mediated decay"/>
    <property type="evidence" value="ECO:0007669"/>
    <property type="project" value="UniProtKB-KW"/>
</dbReference>
<keyword evidence="8" id="KW-1185">Reference proteome</keyword>
<dbReference type="GO" id="GO:0005730">
    <property type="term" value="C:nucleolus"/>
    <property type="evidence" value="ECO:0007669"/>
    <property type="project" value="TreeGrafter"/>
</dbReference>
<reference evidence="7" key="1">
    <citation type="submission" date="2023-07" db="EMBL/GenBank/DDBJ databases">
        <title>Chromosome-level genome assembly of Artemia franciscana.</title>
        <authorList>
            <person name="Jo E."/>
        </authorList>
    </citation>
    <scope>NUCLEOTIDE SEQUENCE</scope>
    <source>
        <tissue evidence="7">Whole body</tissue>
    </source>
</reference>
<dbReference type="Pfam" id="PF03467">
    <property type="entry name" value="Smg4_UPF3"/>
    <property type="match status" value="1"/>
</dbReference>
<dbReference type="InterPro" id="IPR035979">
    <property type="entry name" value="RBD_domain_sf"/>
</dbReference>
<evidence type="ECO:0000256" key="3">
    <source>
        <dbReference type="ARBA" id="ARBA00023161"/>
    </source>
</evidence>
<dbReference type="Proteomes" id="UP001187531">
    <property type="component" value="Unassembled WGS sequence"/>
</dbReference>
<sequence>MDKTLSAKTAPDKTFTKIVVRCLPPTMKEEEFLEQIQPIPPNDYFVYFEPFDTMVQPSYSRAYFNFINTQDVYIFRDKFDGYVFVDAKGNEYPAIVEFAPYQKTPKGKKKDDKVNTIENEPEYIKFLETLENPEAFVLPNAQVILEELEERNKEKKGLVHTPLVDYLNKRIEERARIRDERREERRKRELERKQKREDDRSKRVAAIEKGKKTSREQEKWDEWEDDYEESAYYSKRKEPSWKEKKTFKEEAKKVETKSLKEKKVIEEASKIREGKEETTLLKKKESDDKIPKKEEEKSKSFRSESKIEKPSRDKKPERKLSKGQKEVGETDLETTDRKSVVRPEKWPEKKIKDETELKMKAEKQKREAKEFLDKEKKEIKAKASEVSQPTSIKVGDKREVETEDVRKVTEALLEMKSEEREGLVTEIAEKEKRDAKTERRVRNKDRPSLEIYRPGMRRKGAEQKEDSPRAEAEPDQSRISPVSQEDLNSELESKSKDGKHKSDKGKGEVRTRTFRRSNPRD</sequence>
<organism evidence="7 8">
    <name type="scientific">Artemia franciscana</name>
    <name type="common">Brine shrimp</name>
    <name type="synonym">Artemia sanfranciscana</name>
    <dbReference type="NCBI Taxonomy" id="6661"/>
    <lineage>
        <taxon>Eukaryota</taxon>
        <taxon>Metazoa</taxon>
        <taxon>Ecdysozoa</taxon>
        <taxon>Arthropoda</taxon>
        <taxon>Crustacea</taxon>
        <taxon>Branchiopoda</taxon>
        <taxon>Anostraca</taxon>
        <taxon>Artemiidae</taxon>
        <taxon>Artemia</taxon>
    </lineage>
</organism>
<comment type="similarity">
    <text evidence="2">Belongs to the RENT3 family.</text>
</comment>
<feature type="compositionally biased region" description="Basic and acidic residues" evidence="5">
    <location>
        <begin position="394"/>
        <end position="448"/>
    </location>
</feature>
<feature type="compositionally biased region" description="Polar residues" evidence="5">
    <location>
        <begin position="477"/>
        <end position="486"/>
    </location>
</feature>
<feature type="compositionally biased region" description="Basic and acidic residues" evidence="5">
    <location>
        <begin position="181"/>
        <end position="220"/>
    </location>
</feature>
<feature type="region of interest" description="Disordered" evidence="5">
    <location>
        <begin position="181"/>
        <end position="521"/>
    </location>
</feature>
<evidence type="ECO:0000313" key="7">
    <source>
        <dbReference type="EMBL" id="KAK2719873.1"/>
    </source>
</evidence>
<dbReference type="SUPFAM" id="SSF54928">
    <property type="entry name" value="RNA-binding domain, RBD"/>
    <property type="match status" value="1"/>
</dbReference>
<dbReference type="AlphaFoldDB" id="A0AA88HZ49"/>
<dbReference type="EMBL" id="JAVRJZ010000008">
    <property type="protein sequence ID" value="KAK2719875.1"/>
    <property type="molecule type" value="Genomic_DNA"/>
</dbReference>
<dbReference type="PANTHER" id="PTHR13112:SF0">
    <property type="entry name" value="FI21285P1"/>
    <property type="match status" value="1"/>
</dbReference>
<feature type="compositionally biased region" description="Basic and acidic residues" evidence="5">
    <location>
        <begin position="235"/>
        <end position="383"/>
    </location>
</feature>